<evidence type="ECO:0000313" key="2">
    <source>
        <dbReference type="Proteomes" id="UP000230423"/>
    </source>
</evidence>
<dbReference type="InterPro" id="IPR036691">
    <property type="entry name" value="Endo/exonu/phosph_ase_sf"/>
</dbReference>
<dbReference type="EMBL" id="KZ345444">
    <property type="protein sequence ID" value="PIO73507.1"/>
    <property type="molecule type" value="Genomic_DNA"/>
</dbReference>
<dbReference type="AlphaFoldDB" id="A0A2G9UTE2"/>
<organism evidence="1 2">
    <name type="scientific">Teladorsagia circumcincta</name>
    <name type="common">Brown stomach worm</name>
    <name type="synonym">Ostertagia circumcincta</name>
    <dbReference type="NCBI Taxonomy" id="45464"/>
    <lineage>
        <taxon>Eukaryota</taxon>
        <taxon>Metazoa</taxon>
        <taxon>Ecdysozoa</taxon>
        <taxon>Nematoda</taxon>
        <taxon>Chromadorea</taxon>
        <taxon>Rhabditida</taxon>
        <taxon>Rhabditina</taxon>
        <taxon>Rhabditomorpha</taxon>
        <taxon>Strongyloidea</taxon>
        <taxon>Trichostrongylidae</taxon>
        <taxon>Teladorsagia</taxon>
    </lineage>
</organism>
<dbReference type="Gene3D" id="3.60.10.10">
    <property type="entry name" value="Endonuclease/exonuclease/phosphatase"/>
    <property type="match status" value="2"/>
</dbReference>
<protein>
    <recommendedName>
        <fullName evidence="3">Endonuclease/exonuclease/phosphatase domain-containing protein</fullName>
    </recommendedName>
</protein>
<dbReference type="SUPFAM" id="SSF56219">
    <property type="entry name" value="DNase I-like"/>
    <property type="match status" value="1"/>
</dbReference>
<keyword evidence="2" id="KW-1185">Reference proteome</keyword>
<reference evidence="1 2" key="1">
    <citation type="submission" date="2015-09" db="EMBL/GenBank/DDBJ databases">
        <title>Draft genome of the parasitic nematode Teladorsagia circumcincta isolate WARC Sus (inbred).</title>
        <authorList>
            <person name="Mitreva M."/>
        </authorList>
    </citation>
    <scope>NUCLEOTIDE SEQUENCE [LARGE SCALE GENOMIC DNA]</scope>
    <source>
        <strain evidence="1 2">S</strain>
    </source>
</reference>
<proteinExistence type="predicted"/>
<evidence type="ECO:0008006" key="3">
    <source>
        <dbReference type="Google" id="ProtNLM"/>
    </source>
</evidence>
<dbReference type="Proteomes" id="UP000230423">
    <property type="component" value="Unassembled WGS sequence"/>
</dbReference>
<name>A0A2G9UTE2_TELCI</name>
<dbReference type="OrthoDB" id="6158030at2759"/>
<gene>
    <name evidence="1" type="ORF">TELCIR_04520</name>
</gene>
<evidence type="ECO:0000313" key="1">
    <source>
        <dbReference type="EMBL" id="PIO73507.1"/>
    </source>
</evidence>
<accession>A0A2G9UTE2</accession>
<sequence length="304" mass="35159">MTVRINTKEGYWTLISIYAPQVDGPEIEKDEFFLRFDDAIRSIPDGDYLSIAGDLNGHSAMTGEVREQRLRWNGHVLRRPQDHPIRTAMEFEAQGKQTQGAPKKRWGDLIKKNLTEMKSDAFVKGRKWVKVKVKPAHVPLCKLRTMEHLKRRAPHSEKFTHREMYKWYQKQMLQIWFQVSPQTWKMGEETTNKYNIAESRKSGFSLVTDAPILNSVFSPKNKTYIGTWNVRTLNRTGNLAQLLREFDNYRLCILGISEVRWKGNGRINSDNKTILFSGREDNNEGGVGFVLNKKAADGNRQTKG</sequence>